<evidence type="ECO:0000256" key="10">
    <source>
        <dbReference type="ARBA" id="ARBA00023180"/>
    </source>
</evidence>
<feature type="transmembrane region" description="Helical" evidence="14">
    <location>
        <begin position="394"/>
        <end position="413"/>
    </location>
</feature>
<dbReference type="PANTHER" id="PTHR11226">
    <property type="entry name" value="UDP-GLUCOSE GLYCOPROTEIN:GLUCOSYLTRANSFERASE"/>
    <property type="match status" value="1"/>
</dbReference>
<dbReference type="GO" id="GO:0018279">
    <property type="term" value="P:protein N-linked glycosylation via asparagine"/>
    <property type="evidence" value="ECO:0007669"/>
    <property type="project" value="TreeGrafter"/>
</dbReference>
<feature type="transmembrane region" description="Helical" evidence="14">
    <location>
        <begin position="225"/>
        <end position="247"/>
    </location>
</feature>
<feature type="transmembrane region" description="Helical" evidence="14">
    <location>
        <begin position="129"/>
        <end position="149"/>
    </location>
</feature>
<feature type="transmembrane region" description="Helical" evidence="14">
    <location>
        <begin position="96"/>
        <end position="117"/>
    </location>
</feature>
<dbReference type="Pfam" id="PF06427">
    <property type="entry name" value="UDP-g_GGTase"/>
    <property type="match status" value="1"/>
</dbReference>
<gene>
    <name evidence="16" type="ORF">NQ318_020130</name>
</gene>
<dbReference type="InterPro" id="IPR040525">
    <property type="entry name" value="UGGT_TRXL_4"/>
</dbReference>
<organism evidence="16 17">
    <name type="scientific">Aromia moschata</name>
    <dbReference type="NCBI Taxonomy" id="1265417"/>
    <lineage>
        <taxon>Eukaryota</taxon>
        <taxon>Metazoa</taxon>
        <taxon>Ecdysozoa</taxon>
        <taxon>Arthropoda</taxon>
        <taxon>Hexapoda</taxon>
        <taxon>Insecta</taxon>
        <taxon>Pterygota</taxon>
        <taxon>Neoptera</taxon>
        <taxon>Endopterygota</taxon>
        <taxon>Coleoptera</taxon>
        <taxon>Polyphaga</taxon>
        <taxon>Cucujiformia</taxon>
        <taxon>Chrysomeloidea</taxon>
        <taxon>Cerambycidae</taxon>
        <taxon>Cerambycinae</taxon>
        <taxon>Callichromatini</taxon>
        <taxon>Aromia</taxon>
    </lineage>
</organism>
<feature type="transmembrane region" description="Helical" evidence="14">
    <location>
        <begin position="471"/>
        <end position="490"/>
    </location>
</feature>
<evidence type="ECO:0000256" key="11">
    <source>
        <dbReference type="ARBA" id="ARBA00045874"/>
    </source>
</evidence>
<evidence type="ECO:0000256" key="4">
    <source>
        <dbReference type="ARBA" id="ARBA00004922"/>
    </source>
</evidence>
<keyword evidence="6" id="KW-0328">Glycosyltransferase</keyword>
<evidence type="ECO:0000256" key="12">
    <source>
        <dbReference type="ARBA" id="ARBA00048456"/>
    </source>
</evidence>
<feature type="compositionally biased region" description="Basic and acidic residues" evidence="13">
    <location>
        <begin position="797"/>
        <end position="809"/>
    </location>
</feature>
<dbReference type="GO" id="GO:0051082">
    <property type="term" value="F:unfolded protein binding"/>
    <property type="evidence" value="ECO:0007669"/>
    <property type="project" value="TreeGrafter"/>
</dbReference>
<comment type="cofactor">
    <cofactor evidence="1">
        <name>Ca(2+)</name>
        <dbReference type="ChEBI" id="CHEBI:29108"/>
    </cofactor>
</comment>
<dbReference type="CDD" id="cd06432">
    <property type="entry name" value="GT8_HUGT1_C_like"/>
    <property type="match status" value="1"/>
</dbReference>
<dbReference type="GO" id="GO:0022857">
    <property type="term" value="F:transmembrane transporter activity"/>
    <property type="evidence" value="ECO:0007669"/>
    <property type="project" value="InterPro"/>
</dbReference>
<reference evidence="16" key="1">
    <citation type="journal article" date="2023" name="Insect Mol. Biol.">
        <title>Genome sequencing provides insights into the evolution of gene families encoding plant cell wall-degrading enzymes in longhorned beetles.</title>
        <authorList>
            <person name="Shin N.R."/>
            <person name="Okamura Y."/>
            <person name="Kirsch R."/>
            <person name="Pauchet Y."/>
        </authorList>
    </citation>
    <scope>NUCLEOTIDE SEQUENCE</scope>
    <source>
        <strain evidence="16">AMC_N1</strain>
    </source>
</reference>
<dbReference type="Pfam" id="PF18402">
    <property type="entry name" value="Thioredoxin_14"/>
    <property type="match status" value="1"/>
</dbReference>
<feature type="transmembrane region" description="Helical" evidence="14">
    <location>
        <begin position="185"/>
        <end position="213"/>
    </location>
</feature>
<feature type="transmembrane region" description="Helical" evidence="14">
    <location>
        <begin position="337"/>
        <end position="356"/>
    </location>
</feature>
<dbReference type="InterPro" id="IPR040694">
    <property type="entry name" value="UGGT_TRXL_2"/>
</dbReference>
<evidence type="ECO:0000256" key="14">
    <source>
        <dbReference type="SAM" id="Phobius"/>
    </source>
</evidence>
<dbReference type="InterPro" id="IPR009448">
    <property type="entry name" value="UDP-g_GGtrans"/>
</dbReference>
<proteinExistence type="inferred from homology"/>
<dbReference type="Gene3D" id="1.20.1250.20">
    <property type="entry name" value="MFS general substrate transporter like domains"/>
    <property type="match status" value="2"/>
</dbReference>
<dbReference type="InterPro" id="IPR040693">
    <property type="entry name" value="UGGT_TRXL_1"/>
</dbReference>
<accession>A0AAV8ZBV7</accession>
<keyword evidence="10" id="KW-0325">Glycoprotein</keyword>
<evidence type="ECO:0000256" key="3">
    <source>
        <dbReference type="ARBA" id="ARBA00004319"/>
    </source>
</evidence>
<dbReference type="Proteomes" id="UP001162162">
    <property type="component" value="Unassembled WGS sequence"/>
</dbReference>
<evidence type="ECO:0000256" key="8">
    <source>
        <dbReference type="ARBA" id="ARBA00022729"/>
    </source>
</evidence>
<feature type="transmembrane region" description="Helical" evidence="14">
    <location>
        <begin position="161"/>
        <end position="179"/>
    </location>
</feature>
<keyword evidence="8" id="KW-0732">Signal</keyword>
<evidence type="ECO:0000256" key="6">
    <source>
        <dbReference type="ARBA" id="ARBA00022676"/>
    </source>
</evidence>
<dbReference type="InterPro" id="IPR029044">
    <property type="entry name" value="Nucleotide-diphossugar_trans"/>
</dbReference>
<feature type="transmembrane region" description="Helical" evidence="14">
    <location>
        <begin position="368"/>
        <end position="388"/>
    </location>
</feature>
<feature type="region of interest" description="Disordered" evidence="13">
    <location>
        <begin position="1"/>
        <end position="33"/>
    </location>
</feature>
<feature type="transmembrane region" description="Helical" evidence="14">
    <location>
        <begin position="253"/>
        <end position="274"/>
    </location>
</feature>
<evidence type="ECO:0000313" key="17">
    <source>
        <dbReference type="Proteomes" id="UP001162162"/>
    </source>
</evidence>
<dbReference type="GO" id="GO:0016020">
    <property type="term" value="C:membrane"/>
    <property type="evidence" value="ECO:0007669"/>
    <property type="project" value="UniProtKB-SubCell"/>
</dbReference>
<comment type="function">
    <text evidence="11">Recognizes glycoproteins with minor folding defects. Reglucosylates single N-glycans near the misfolded part of the protein, thus providing quality control for protein folding in the endoplasmic reticulum. Reglucosylated proteins are recognized by calreticulin for recycling to the endoplasmic reticulum and refolding or degradation.</text>
</comment>
<dbReference type="SUPFAM" id="SSF53448">
    <property type="entry name" value="Nucleotide-diphospho-sugar transferases"/>
    <property type="match status" value="1"/>
</dbReference>
<name>A0AAV8ZBV7_9CUCU</name>
<dbReference type="InterPro" id="IPR020846">
    <property type="entry name" value="MFS_dom"/>
</dbReference>
<comment type="catalytic activity">
    <reaction evidence="12">
        <text>N(4)-(alpha-D-Man-(1-&gt;2)-alpha-D-Man-(1-&gt;2)-alpha-D-Man-(1-&gt;3)-[alpha-D-Man-(1-&gt;2)-alpha-D-Man-(1-&gt;3)-[alpha-D-Man-(1-&gt;2)-alpha-D-Man-(1-&gt;6)]-alpha-D-Man-(1-&gt;6)]-beta-D-Man-(1-&gt;4)-beta-D-GlcNAc-(1-&gt;4)-beta-D-GlcNAc)-L-asparaginyl-[protein] (N-glucan mannose isomer 9A1,2,3B1,2,3) + UDP-alpha-D-glucose = N(4)-(alpha-D-Glc-(1-&gt;3)-alpha-D-Man-(1-&gt;2)-alpha-D-Man-(1-&gt;2)-alpha-D-Man-(1-&gt;3)-[alpha-D-Man-(1-&gt;2)-alpha-D-Man-(1-&gt;3)-[alpha-D-Man-(1-&gt;2)-alpha-D-Man-(1-&gt;6)]-alpha-D-Man-(1-&gt;6)]-beta-D-Man-(1-&gt;4)-beta-D-GlcNAc-(1-&gt;4)-beta-D-GlcNAc)-L-asparaginyl-[protein] + UDP + H(+)</text>
        <dbReference type="Rhea" id="RHEA:61304"/>
        <dbReference type="Rhea" id="RHEA-COMP:14356"/>
        <dbReference type="Rhea" id="RHEA-COMP:14357"/>
        <dbReference type="ChEBI" id="CHEBI:15378"/>
        <dbReference type="ChEBI" id="CHEBI:58223"/>
        <dbReference type="ChEBI" id="CHEBI:58885"/>
        <dbReference type="ChEBI" id="CHEBI:59080"/>
        <dbReference type="ChEBI" id="CHEBI:139493"/>
    </reaction>
</comment>
<protein>
    <recommendedName>
        <fullName evidence="15">Major facilitator superfamily (MFS) profile domain-containing protein</fullName>
    </recommendedName>
</protein>
<keyword evidence="9" id="KW-0256">Endoplasmic reticulum</keyword>
<comment type="subcellular location">
    <subcellularLocation>
        <location evidence="3">Endoplasmic reticulum lumen</location>
    </subcellularLocation>
    <subcellularLocation>
        <location evidence="2">Membrane</location>
        <topology evidence="2">Multi-pass membrane protein</topology>
    </subcellularLocation>
</comment>
<dbReference type="Pfam" id="PF18403">
    <property type="entry name" value="Thioredoxin_15"/>
    <property type="match status" value="1"/>
</dbReference>
<dbReference type="SUPFAM" id="SSF103473">
    <property type="entry name" value="MFS general substrate transporter"/>
    <property type="match status" value="1"/>
</dbReference>
<evidence type="ECO:0000256" key="5">
    <source>
        <dbReference type="ARBA" id="ARBA00006351"/>
    </source>
</evidence>
<keyword evidence="17" id="KW-1185">Reference proteome</keyword>
<evidence type="ECO:0000313" key="16">
    <source>
        <dbReference type="EMBL" id="KAJ8960834.1"/>
    </source>
</evidence>
<dbReference type="Pfam" id="PF07690">
    <property type="entry name" value="MFS_1"/>
    <property type="match status" value="2"/>
</dbReference>
<keyword evidence="7" id="KW-0808">Transferase</keyword>
<evidence type="ECO:0000259" key="15">
    <source>
        <dbReference type="PROSITE" id="PS50850"/>
    </source>
</evidence>
<dbReference type="InterPro" id="IPR040497">
    <property type="entry name" value="Glyco_transf_24"/>
</dbReference>
<comment type="pathway">
    <text evidence="4">Protein modification; protein glycosylation.</text>
</comment>
<comment type="caution">
    <text evidence="16">The sequence shown here is derived from an EMBL/GenBank/DDBJ whole genome shotgun (WGS) entry which is preliminary data.</text>
</comment>
<feature type="region of interest" description="Disordered" evidence="13">
    <location>
        <begin position="797"/>
        <end position="823"/>
    </location>
</feature>
<dbReference type="InterPro" id="IPR040692">
    <property type="entry name" value="UGGT_TRXL_3"/>
</dbReference>
<dbReference type="Pfam" id="PF18400">
    <property type="entry name" value="Thioredoxin_12"/>
    <property type="match status" value="1"/>
</dbReference>
<evidence type="ECO:0000256" key="13">
    <source>
        <dbReference type="SAM" id="MobiDB-lite"/>
    </source>
</evidence>
<keyword evidence="14" id="KW-1133">Transmembrane helix</keyword>
<dbReference type="Gene3D" id="3.90.550.10">
    <property type="entry name" value="Spore Coat Polysaccharide Biosynthesis Protein SpsA, Chain A"/>
    <property type="match status" value="1"/>
</dbReference>
<feature type="domain" description="Major facilitator superfamily (MFS) profile" evidence="15">
    <location>
        <begin position="95"/>
        <end position="493"/>
    </location>
</feature>
<evidence type="ECO:0000256" key="1">
    <source>
        <dbReference type="ARBA" id="ARBA00001913"/>
    </source>
</evidence>
<dbReference type="PANTHER" id="PTHR11226:SF0">
    <property type="entry name" value="UDP-GLUCOSE:GLYCOPROTEIN GLUCOSYLTRANSFERASE"/>
    <property type="match status" value="1"/>
</dbReference>
<feature type="region of interest" description="Disordered" evidence="13">
    <location>
        <begin position="1285"/>
        <end position="1314"/>
    </location>
</feature>
<dbReference type="FunFam" id="3.90.550.10:FF:000004">
    <property type="entry name" value="UDP-glucose glycoprotein glucosyltransferase 1"/>
    <property type="match status" value="1"/>
</dbReference>
<evidence type="ECO:0000256" key="7">
    <source>
        <dbReference type="ARBA" id="ARBA00022679"/>
    </source>
</evidence>
<keyword evidence="14" id="KW-0812">Transmembrane</keyword>
<dbReference type="EMBL" id="JAPWTK010000007">
    <property type="protein sequence ID" value="KAJ8960834.1"/>
    <property type="molecule type" value="Genomic_DNA"/>
</dbReference>
<dbReference type="Pfam" id="PF18404">
    <property type="entry name" value="Glyco_transf_24"/>
    <property type="match status" value="1"/>
</dbReference>
<evidence type="ECO:0000256" key="2">
    <source>
        <dbReference type="ARBA" id="ARBA00004141"/>
    </source>
</evidence>
<comment type="similarity">
    <text evidence="5">Belongs to the glycosyltransferase 8 family.</text>
</comment>
<feature type="compositionally biased region" description="Low complexity" evidence="13">
    <location>
        <begin position="1305"/>
        <end position="1314"/>
    </location>
</feature>
<dbReference type="InterPro" id="IPR011701">
    <property type="entry name" value="MFS"/>
</dbReference>
<dbReference type="GO" id="GO:0036503">
    <property type="term" value="P:ERAD pathway"/>
    <property type="evidence" value="ECO:0007669"/>
    <property type="project" value="TreeGrafter"/>
</dbReference>
<dbReference type="PROSITE" id="PS50850">
    <property type="entry name" value="MFS"/>
    <property type="match status" value="1"/>
</dbReference>
<feature type="compositionally biased region" description="Acidic residues" evidence="13">
    <location>
        <begin position="810"/>
        <end position="823"/>
    </location>
</feature>
<sequence length="2090" mass="233756">MEKEELIPSKPSGLPSPEASRSSSSRSTFALSSGNSGNFRHQIYGKYTRSKSLSNVSPEAYTPGEIRRIRERLLRTNSHLEAAAIKNFSRCQKMTLVSLALVDFMSFCSMSIMAPFFPKEASEKGLSDTITGFIFSFYALVMFLTSPIFGKILPKAGAKFLFLFGIFLTGACNILFGLLEYVQNYTIFTTLCIVIRGFEALGASAFSTASYVFVVNAFPNNIGSVIGILETFVGLGMSTGPALGGLLYSLGGFSLPFFVLGVAMIVIVPLNMWLLPVVEDWDTMASKSTSMMTLIKVPAVVVTGLVVVVVSSTWAFLDPTLEPHLRKFNLSPEKIGLIFLLFSGLYGISSPVWGWLADKINNHWSMMVVGLVMCTIGLLLLGPCPLIPCLVSAVWMDIVALSILGVSVALALMPTFQRVLSSAIHSGCGDTLTTYSVVAGLWSCMYSLGEVIGPSLGGFLLQYYGFPWTSTVMAGMTLLLAVITTIFFFFKSTYCNECDTVSDSGISGSWRSSNVSEDCNERSPLLLSAVDSSYRTYTEEKIQYYEDSRKQDNEMGERDRNQLTDVRGTVMITGRGSCEKAKTKKSKSVATLLEAKWEATPLVLEVAEYLADENVDLYWSFIDSIGTMDPPLVTIENDRERYDSVMSHALKLITPSQLSVLKFGLSLHIYSPKVQMYQQMAQERNLPACPAVADIGGELTCDIGEIKQLISNTSTNKRTDLYRVDHFYPGSANRTVSVVLYGELGTESFAEFHSALKEQASEGTITYVVRYHVTNKSTKRLRLSGYGVELQMKSTEYKSQDDTQLHDDPGSEEASPEEEDTEIEGFDFSKLKKIFPDMKKDLDKFRLHLEETSNELAPLKVWQFQDLSAQAAERIMNAPKDEALKVFINIAQNFPMQAKALVKTVVNSELKSEMKRNSDVFASTLNLQPSDTALFVNGMFYDIDLVDVYGIVEILRQELRTMEGLHAVGVSNKRMTRLLALDFGDDGASQEFAIDVRDSAVNWANDIENDTKYGRWSASLMDLLRPTFPGMIRQVRRNLFNLVLIIDPTDPAASREIVKLIESFVLHTAPIRIGLVFKVDDSTGLSGLDDAGVAMQCALNYVTQKKDAAAALGFVRSILSAAEDKVTVEDVKAEIRKQYGEDPADILGEDSDYDFGRQLSADFIERTGLRIFPQALLNGVPLPQSQVNLEEFEEAVLQEVMTQTPTFQKAIYRGRLSDADDVTDYIMSQPNVMPRLNDRVLNKEKSFYLDMTGAATSITDLQALLRLSPRDMTATAMENLRYFSTGEEGQGLPHGDVLDRGRPGARGVQGVAAGRAGAPGDIVSEKACLLESAWYYKSESDIRVSFIPNVNGDKNNALNKVVLAALQELPPEQALNLVLAVLRSEQKLKLIEAGEKVDLPAEVSSKIDAQELNLKMLRVYCQRVLNLKEGERAIVANGRVLGPLEENERFISEDFNLLERFSSATYLEKITGVLSKDADEEEDITSDSLLKIISLLISRPQTKSRFEITFGGDEHSVVKIPSARPDQVAFDLVAIVDPVSRGAQKLGPVLQVLQEVLNCNIRIFLNSVEKNSDMPVKSFYRFVVEPEIQFGEDGKQLPGPMARFNNMPTSPLLTQNYHVPENWLVEVVRSVYDLDNIRLENVDSNVHSEYELEYLLLEGHCFEQTTGSPPRGLQITLGTESRPVIVDTIVMANLGYFQLKANPGAWVLRLRQGRSADIYDIVSHDGSDTPENSTDIKVLITSLRSHIVKLRVQKKPDKMNVDLLGDDDVGSGLWNSIASSFKGNEDEGDEKLNIFSLASGHLYERFLRIMMLSVLKHTKTPVKFWFLKNYLSPQIKDFLPYMAKEYGFEYELVQYKWPRWLHQQTEKQRIIWGYKILFLDVLFPLDVKKIIFVDADQVVRADLKELQQLDLGGAPYGYTPFCESRREMDGFRFWKHGYWRNHLQGRKYHISALYVVDLKRFRRIAAGDRLRGQYQALSQDPNSLSNLDQDLPNNMIHQVGIKSLPQEWLWCETWCDDASKEKAKTIDLVSTLLVLRKRFEKNQWALDRGRRGGRVELFCVVVLNKSGVLGKNQWEIGQGDEVAASNYFAW</sequence>
<keyword evidence="14" id="KW-0472">Membrane</keyword>
<feature type="transmembrane region" description="Helical" evidence="14">
    <location>
        <begin position="294"/>
        <end position="317"/>
    </location>
</feature>
<dbReference type="GO" id="GO:0005788">
    <property type="term" value="C:endoplasmic reticulum lumen"/>
    <property type="evidence" value="ECO:0007669"/>
    <property type="project" value="UniProtKB-SubCell"/>
</dbReference>
<dbReference type="InterPro" id="IPR036259">
    <property type="entry name" value="MFS_trans_sf"/>
</dbReference>
<dbReference type="GO" id="GO:0003980">
    <property type="term" value="F:UDP-glucose:glycoprotein glucosyltransferase activity"/>
    <property type="evidence" value="ECO:0007669"/>
    <property type="project" value="InterPro"/>
</dbReference>
<evidence type="ECO:0000256" key="9">
    <source>
        <dbReference type="ARBA" id="ARBA00022824"/>
    </source>
</evidence>
<feature type="compositionally biased region" description="Low complexity" evidence="13">
    <location>
        <begin position="12"/>
        <end position="33"/>
    </location>
</feature>
<dbReference type="Pfam" id="PF18401">
    <property type="entry name" value="Thioredoxin_13"/>
    <property type="match status" value="1"/>
</dbReference>